<dbReference type="PROSITE" id="PS50151">
    <property type="entry name" value="UVR"/>
    <property type="match status" value="1"/>
</dbReference>
<dbReference type="Pfam" id="PF02151">
    <property type="entry name" value="UVR"/>
    <property type="match status" value="1"/>
</dbReference>
<dbReference type="EMBL" id="AP028654">
    <property type="protein sequence ID" value="BEP30164.1"/>
    <property type="molecule type" value="Genomic_DNA"/>
</dbReference>
<name>A0AAU9EPT3_9FIRM</name>
<evidence type="ECO:0000313" key="3">
    <source>
        <dbReference type="Proteomes" id="UP001321786"/>
    </source>
</evidence>
<dbReference type="InterPro" id="IPR036876">
    <property type="entry name" value="UVR_dom_sf"/>
</dbReference>
<dbReference type="GO" id="GO:1990169">
    <property type="term" value="P:stress response to copper ion"/>
    <property type="evidence" value="ECO:0007669"/>
    <property type="project" value="TreeGrafter"/>
</dbReference>
<dbReference type="GO" id="GO:1990170">
    <property type="term" value="P:stress response to cadmium ion"/>
    <property type="evidence" value="ECO:0007669"/>
    <property type="project" value="TreeGrafter"/>
</dbReference>
<dbReference type="GO" id="GO:0005507">
    <property type="term" value="F:copper ion binding"/>
    <property type="evidence" value="ECO:0007669"/>
    <property type="project" value="TreeGrafter"/>
</dbReference>
<dbReference type="GO" id="GO:0050897">
    <property type="term" value="F:cobalt ion binding"/>
    <property type="evidence" value="ECO:0007669"/>
    <property type="project" value="TreeGrafter"/>
</dbReference>
<dbReference type="KEGG" id="hprf:HLPR_24950"/>
<dbReference type="InterPro" id="IPR025542">
    <property type="entry name" value="YacH"/>
</dbReference>
<dbReference type="AlphaFoldDB" id="A0AAU9EPT3"/>
<dbReference type="PIRSF" id="PIRSF015034">
    <property type="entry name" value="YacH"/>
    <property type="match status" value="1"/>
</dbReference>
<evidence type="ECO:0000259" key="1">
    <source>
        <dbReference type="PROSITE" id="PS50151"/>
    </source>
</evidence>
<dbReference type="InterPro" id="IPR001943">
    <property type="entry name" value="UVR_dom"/>
</dbReference>
<protein>
    <submittedName>
        <fullName evidence="2">UvrB/UvrC motif-containing protein</fullName>
    </submittedName>
</protein>
<gene>
    <name evidence="2" type="ORF">HLPR_24950</name>
</gene>
<accession>A0AAU9EPT3</accession>
<dbReference type="Proteomes" id="UP001321786">
    <property type="component" value="Chromosome"/>
</dbReference>
<organism evidence="2 3">
    <name type="scientific">Helicovermis profundi</name>
    <dbReference type="NCBI Taxonomy" id="3065157"/>
    <lineage>
        <taxon>Bacteria</taxon>
        <taxon>Bacillati</taxon>
        <taxon>Bacillota</taxon>
        <taxon>Clostridia</taxon>
        <taxon>Helicovermis</taxon>
    </lineage>
</organism>
<keyword evidence="3" id="KW-1185">Reference proteome</keyword>
<evidence type="ECO:0000313" key="2">
    <source>
        <dbReference type="EMBL" id="BEP30164.1"/>
    </source>
</evidence>
<dbReference type="RefSeq" id="WP_338535763.1">
    <property type="nucleotide sequence ID" value="NZ_AP028654.1"/>
</dbReference>
<dbReference type="GO" id="GO:0046870">
    <property type="term" value="F:cadmium ion binding"/>
    <property type="evidence" value="ECO:0007669"/>
    <property type="project" value="TreeGrafter"/>
</dbReference>
<sequence length="169" mass="19577">MKCEKCKINEATIHFNKVINDEKYDLFYCESCAKLLDEVDYDTPFSKDKMISSLMESINSSPLKVNYIVMTKCSKCGITYAKYKEIGLVGCSNCYKTFDEKFQKIISTIQKENFHLGKTPSEFSQQVDINKEIDLLKKELRKAINIEAFEEAVKIRDSIRALEDGKRHE</sequence>
<reference evidence="2 3" key="1">
    <citation type="submission" date="2023-08" db="EMBL/GenBank/DDBJ databases">
        <title>Helicovermis profunda gen. nov., sp. nov., a novel mesophilic, fermentative bacterium within the Bacillota from a deep-sea hydrothermal vent chimney.</title>
        <authorList>
            <person name="Miyazaki U."/>
            <person name="Mizutani D."/>
            <person name="Hashimoto Y."/>
            <person name="Tame A."/>
            <person name="Sawayama S."/>
            <person name="Miyazaki J."/>
            <person name="Takai K."/>
            <person name="Nakagawa S."/>
        </authorList>
    </citation>
    <scope>NUCLEOTIDE SEQUENCE [LARGE SCALE GENOMIC DNA]</scope>
    <source>
        <strain evidence="2 3">S502</strain>
    </source>
</reference>
<feature type="domain" description="UVR" evidence="1">
    <location>
        <begin position="130"/>
        <end position="165"/>
    </location>
</feature>
<dbReference type="SUPFAM" id="SSF46600">
    <property type="entry name" value="C-terminal UvrC-binding domain of UvrB"/>
    <property type="match status" value="1"/>
</dbReference>
<dbReference type="GO" id="GO:0008270">
    <property type="term" value="F:zinc ion binding"/>
    <property type="evidence" value="ECO:0007669"/>
    <property type="project" value="TreeGrafter"/>
</dbReference>
<proteinExistence type="predicted"/>
<dbReference type="PANTHER" id="PTHR38430:SF1">
    <property type="entry name" value="PROTEIN-ARGININE KINASE ACTIVATOR PROTEIN"/>
    <property type="match status" value="1"/>
</dbReference>
<dbReference type="PANTHER" id="PTHR38430">
    <property type="entry name" value="PROTEIN-ARGININE KINASE ACTIVATOR PROTEIN"/>
    <property type="match status" value="1"/>
</dbReference>